<dbReference type="Gene3D" id="1.10.510.10">
    <property type="entry name" value="Transferase(Phosphotransferase) domain 1"/>
    <property type="match status" value="1"/>
</dbReference>
<reference evidence="1 2" key="1">
    <citation type="submission" date="2021-12" db="EMBL/GenBank/DDBJ databases">
        <title>Genome sequencing of bacteria with rrn-lacking chromosome and rrn-plasmid.</title>
        <authorList>
            <person name="Anda M."/>
            <person name="Iwasaki W."/>
        </authorList>
    </citation>
    <scope>NUCLEOTIDE SEQUENCE [LARGE SCALE GENOMIC DNA]</scope>
    <source>
        <strain evidence="1 2">NBRC 101262</strain>
    </source>
</reference>
<evidence type="ECO:0000313" key="2">
    <source>
        <dbReference type="Proteomes" id="UP001354989"/>
    </source>
</evidence>
<accession>A0ABM7VDX0</accession>
<dbReference type="InterPro" id="IPR011009">
    <property type="entry name" value="Kinase-like_dom_sf"/>
</dbReference>
<name>A0ABM7VDX0_9BACT</name>
<proteinExistence type="predicted"/>
<dbReference type="SUPFAM" id="SSF56112">
    <property type="entry name" value="Protein kinase-like (PK-like)"/>
    <property type="match status" value="1"/>
</dbReference>
<evidence type="ECO:0008006" key="3">
    <source>
        <dbReference type="Google" id="ProtNLM"/>
    </source>
</evidence>
<dbReference type="RefSeq" id="WP_332920649.1">
    <property type="nucleotide sequence ID" value="NZ_AP025292.1"/>
</dbReference>
<dbReference type="Proteomes" id="UP001354989">
    <property type="component" value="Chromosome"/>
</dbReference>
<protein>
    <recommendedName>
        <fullName evidence="3">Protein kinase domain-containing protein</fullName>
    </recommendedName>
</protein>
<sequence length="261" mass="30088">MNKVKIISTGEAQQAFLDELHENFNSIGTTLQGGRNEVKVVDCGAQKLCVKSFGKPTLANTFIYSFIRKTKAERSYLHALQLLEMGVDTPQPISYIEVKNRWGILKNAYYISDFDPGMYDVSHLLSTEVEDRALIIDQFIDFVIHDLHAQGILHKDFNGGNILVHKGPERNYRFALIDINRMSFNHEFNRRAKIKNVQSLTSDVDALIYLAKRYAEIEQKNFGDVVMPLLSVKNFLGKKRHYTKKFLHGLKRIFLQKKLQH</sequence>
<evidence type="ECO:0000313" key="1">
    <source>
        <dbReference type="EMBL" id="BDC99011.1"/>
    </source>
</evidence>
<organism evidence="1 2">
    <name type="scientific">Persicobacter psychrovividus</name>
    <dbReference type="NCBI Taxonomy" id="387638"/>
    <lineage>
        <taxon>Bacteria</taxon>
        <taxon>Pseudomonadati</taxon>
        <taxon>Bacteroidota</taxon>
        <taxon>Cytophagia</taxon>
        <taxon>Cytophagales</taxon>
        <taxon>Persicobacteraceae</taxon>
        <taxon>Persicobacter</taxon>
    </lineage>
</organism>
<dbReference type="EMBL" id="AP025292">
    <property type="protein sequence ID" value="BDC99011.1"/>
    <property type="molecule type" value="Genomic_DNA"/>
</dbReference>
<keyword evidence="2" id="KW-1185">Reference proteome</keyword>
<gene>
    <name evidence="1" type="ORF">PEPS_12920</name>
</gene>
<dbReference type="Pfam" id="PF06293">
    <property type="entry name" value="Kdo"/>
    <property type="match status" value="1"/>
</dbReference>